<accession>A0A0G0GZF7</accession>
<feature type="non-terminal residue" evidence="2">
    <location>
        <position position="1"/>
    </location>
</feature>
<organism evidence="2 3">
    <name type="scientific">Candidatus Woesebacteria bacterium GW2011_GWA1_37_7</name>
    <dbReference type="NCBI Taxonomy" id="1618545"/>
    <lineage>
        <taxon>Bacteria</taxon>
        <taxon>Candidatus Woeseibacteriota</taxon>
    </lineage>
</organism>
<reference evidence="2 3" key="1">
    <citation type="journal article" date="2015" name="Nature">
        <title>rRNA introns, odd ribosomes, and small enigmatic genomes across a large radiation of phyla.</title>
        <authorList>
            <person name="Brown C.T."/>
            <person name="Hug L.A."/>
            <person name="Thomas B.C."/>
            <person name="Sharon I."/>
            <person name="Castelle C.J."/>
            <person name="Singh A."/>
            <person name="Wilkins M.J."/>
            <person name="Williams K.H."/>
            <person name="Banfield J.F."/>
        </authorList>
    </citation>
    <scope>NUCLEOTIDE SEQUENCE [LARGE SCALE GENOMIC DNA]</scope>
</reference>
<comment type="caution">
    <text evidence="2">The sequence shown here is derived from an EMBL/GenBank/DDBJ whole genome shotgun (WGS) entry which is preliminary data.</text>
</comment>
<protein>
    <submittedName>
        <fullName evidence="2">Uncharacterized protein</fullName>
    </submittedName>
</protein>
<feature type="region of interest" description="Disordered" evidence="1">
    <location>
        <begin position="1"/>
        <end position="25"/>
    </location>
</feature>
<gene>
    <name evidence="2" type="ORF">US53_C0056G0013</name>
</gene>
<feature type="compositionally biased region" description="Polar residues" evidence="1">
    <location>
        <begin position="1"/>
        <end position="12"/>
    </location>
</feature>
<dbReference type="EMBL" id="LBTI01000056">
    <property type="protein sequence ID" value="KKQ36358.1"/>
    <property type="molecule type" value="Genomic_DNA"/>
</dbReference>
<sequence>NSDGSITAQNVSIGGREFLRTPEAN</sequence>
<name>A0A0G0GZF7_9BACT</name>
<dbReference type="AlphaFoldDB" id="A0A0G0GZF7"/>
<evidence type="ECO:0000313" key="2">
    <source>
        <dbReference type="EMBL" id="KKQ36358.1"/>
    </source>
</evidence>
<proteinExistence type="predicted"/>
<evidence type="ECO:0000313" key="3">
    <source>
        <dbReference type="Proteomes" id="UP000034591"/>
    </source>
</evidence>
<evidence type="ECO:0000256" key="1">
    <source>
        <dbReference type="SAM" id="MobiDB-lite"/>
    </source>
</evidence>
<dbReference type="Proteomes" id="UP000034591">
    <property type="component" value="Unassembled WGS sequence"/>
</dbReference>